<comment type="caution">
    <text evidence="11">The sequence shown here is derived from an EMBL/GenBank/DDBJ whole genome shotgun (WGS) entry which is preliminary data.</text>
</comment>
<feature type="binding site" evidence="8">
    <location>
        <position position="13"/>
    </location>
    <ligand>
        <name>tRNA</name>
        <dbReference type="ChEBI" id="CHEBI:17843"/>
    </ligand>
</feature>
<feature type="binding site" evidence="8">
    <location>
        <position position="62"/>
    </location>
    <ligand>
        <name>tRNA</name>
        <dbReference type="ChEBI" id="CHEBI:17843"/>
    </ligand>
</feature>
<reference evidence="11" key="2">
    <citation type="submission" date="2021-04" db="EMBL/GenBank/DDBJ databases">
        <authorList>
            <person name="Gilroy R."/>
        </authorList>
    </citation>
    <scope>NUCLEOTIDE SEQUENCE</scope>
    <source>
        <strain evidence="11">Gambia11-129</strain>
    </source>
</reference>
<dbReference type="PANTHER" id="PTHR17224:SF1">
    <property type="entry name" value="PEPTIDYL-TRNA HYDROLASE"/>
    <property type="match status" value="1"/>
</dbReference>
<keyword evidence="5 8" id="KW-0694">RNA-binding</keyword>
<name>A0A9D1PVP2_9SPIO</name>
<comment type="catalytic activity">
    <reaction evidence="8 9">
        <text>an N-acyl-L-alpha-aminoacyl-tRNA + H2O = an N-acyl-L-amino acid + a tRNA + H(+)</text>
        <dbReference type="Rhea" id="RHEA:54448"/>
        <dbReference type="Rhea" id="RHEA-COMP:10123"/>
        <dbReference type="Rhea" id="RHEA-COMP:13883"/>
        <dbReference type="ChEBI" id="CHEBI:15377"/>
        <dbReference type="ChEBI" id="CHEBI:15378"/>
        <dbReference type="ChEBI" id="CHEBI:59874"/>
        <dbReference type="ChEBI" id="CHEBI:78442"/>
        <dbReference type="ChEBI" id="CHEBI:138191"/>
        <dbReference type="EC" id="3.1.1.29"/>
    </reaction>
</comment>
<comment type="function">
    <text evidence="8">Catalyzes the release of premature peptidyl moieties from peptidyl-tRNA molecules trapped in stalled 50S ribosomal subunits, and thus maintains levels of free tRNAs and 50S ribosomes.</text>
</comment>
<evidence type="ECO:0000313" key="11">
    <source>
        <dbReference type="EMBL" id="HIV99476.1"/>
    </source>
</evidence>
<evidence type="ECO:0000256" key="5">
    <source>
        <dbReference type="ARBA" id="ARBA00022884"/>
    </source>
</evidence>
<accession>A0A9D1PVP2</accession>
<dbReference type="HAMAP" id="MF_00083">
    <property type="entry name" value="Pept_tRNA_hydro_bact"/>
    <property type="match status" value="1"/>
</dbReference>
<dbReference type="GO" id="GO:0005737">
    <property type="term" value="C:cytoplasm"/>
    <property type="evidence" value="ECO:0007669"/>
    <property type="project" value="UniProtKB-SubCell"/>
</dbReference>
<dbReference type="GO" id="GO:0004045">
    <property type="term" value="F:peptidyl-tRNA hydrolase activity"/>
    <property type="evidence" value="ECO:0007669"/>
    <property type="project" value="UniProtKB-UniRule"/>
</dbReference>
<feature type="site" description="Stabilizes the basic form of H active site to accept a proton" evidence="8">
    <location>
        <position position="83"/>
    </location>
</feature>
<dbReference type="Gene3D" id="3.40.50.1470">
    <property type="entry name" value="Peptidyl-tRNA hydrolase"/>
    <property type="match status" value="1"/>
</dbReference>
<dbReference type="PROSITE" id="PS01196">
    <property type="entry name" value="PEPT_TRNA_HYDROL_2"/>
    <property type="match status" value="1"/>
</dbReference>
<evidence type="ECO:0000313" key="12">
    <source>
        <dbReference type="Proteomes" id="UP000823936"/>
    </source>
</evidence>
<dbReference type="CDD" id="cd00462">
    <property type="entry name" value="PTH"/>
    <property type="match status" value="1"/>
</dbReference>
<evidence type="ECO:0000256" key="7">
    <source>
        <dbReference type="ARBA" id="ARBA00050038"/>
    </source>
</evidence>
<dbReference type="GO" id="GO:0000049">
    <property type="term" value="F:tRNA binding"/>
    <property type="evidence" value="ECO:0007669"/>
    <property type="project" value="UniProtKB-UniRule"/>
</dbReference>
<dbReference type="PANTHER" id="PTHR17224">
    <property type="entry name" value="PEPTIDYL-TRNA HYDROLASE"/>
    <property type="match status" value="1"/>
</dbReference>
<organism evidence="11 12">
    <name type="scientific">Candidatus Ornithospirochaeta avicola</name>
    <dbReference type="NCBI Taxonomy" id="2840896"/>
    <lineage>
        <taxon>Bacteria</taxon>
        <taxon>Pseudomonadati</taxon>
        <taxon>Spirochaetota</taxon>
        <taxon>Spirochaetia</taxon>
        <taxon>Spirochaetales</taxon>
        <taxon>Spirochaetaceae</taxon>
        <taxon>Spirochaetaceae incertae sedis</taxon>
        <taxon>Candidatus Ornithospirochaeta</taxon>
    </lineage>
</organism>
<dbReference type="EC" id="3.1.1.29" evidence="1 8"/>
<reference evidence="11" key="1">
    <citation type="journal article" date="2021" name="PeerJ">
        <title>Extensive microbial diversity within the chicken gut microbiome revealed by metagenomics and culture.</title>
        <authorList>
            <person name="Gilroy R."/>
            <person name="Ravi A."/>
            <person name="Getino M."/>
            <person name="Pursley I."/>
            <person name="Horton D.L."/>
            <person name="Alikhan N.F."/>
            <person name="Baker D."/>
            <person name="Gharbi K."/>
            <person name="Hall N."/>
            <person name="Watson M."/>
            <person name="Adriaenssens E.M."/>
            <person name="Foster-Nyarko E."/>
            <person name="Jarju S."/>
            <person name="Secka A."/>
            <person name="Antonio M."/>
            <person name="Oren A."/>
            <person name="Chaudhuri R.R."/>
            <person name="La Ragione R."/>
            <person name="Hildebrand F."/>
            <person name="Pallen M.J."/>
        </authorList>
    </citation>
    <scope>NUCLEOTIDE SEQUENCE</scope>
    <source>
        <strain evidence="11">Gambia11-129</strain>
    </source>
</reference>
<evidence type="ECO:0000256" key="4">
    <source>
        <dbReference type="ARBA" id="ARBA00022801"/>
    </source>
</evidence>
<evidence type="ECO:0000256" key="3">
    <source>
        <dbReference type="ARBA" id="ARBA00022555"/>
    </source>
</evidence>
<evidence type="ECO:0000256" key="1">
    <source>
        <dbReference type="ARBA" id="ARBA00013260"/>
    </source>
</evidence>
<comment type="function">
    <text evidence="8">Hydrolyzes ribosome-free peptidyl-tRNAs (with 1 or more amino acids incorporated), which drop off the ribosome during protein synthesis, or as a result of ribosome stalling.</text>
</comment>
<evidence type="ECO:0000256" key="9">
    <source>
        <dbReference type="RuleBase" id="RU000673"/>
    </source>
</evidence>
<feature type="active site" description="Proton acceptor" evidence="8">
    <location>
        <position position="18"/>
    </location>
</feature>
<protein>
    <recommendedName>
        <fullName evidence="7 8">Peptidyl-tRNA hydrolase</fullName>
        <shortName evidence="8">Pth</shortName>
        <ecNumber evidence="1 8">3.1.1.29</ecNumber>
    </recommendedName>
</protein>
<dbReference type="NCBIfam" id="TIGR00447">
    <property type="entry name" value="pth"/>
    <property type="match status" value="1"/>
</dbReference>
<keyword evidence="3 8" id="KW-0820">tRNA-binding</keyword>
<evidence type="ECO:0000256" key="8">
    <source>
        <dbReference type="HAMAP-Rule" id="MF_00083"/>
    </source>
</evidence>
<feature type="site" description="Discriminates between blocked and unblocked aminoacyl-tRNA" evidence="8">
    <location>
        <position position="8"/>
    </location>
</feature>
<dbReference type="InterPro" id="IPR001328">
    <property type="entry name" value="Pept_tRNA_hydro"/>
</dbReference>
<dbReference type="InterPro" id="IPR018171">
    <property type="entry name" value="Pept_tRNA_hydro_CS"/>
</dbReference>
<sequence>MIVFGLGNPGSKYKDTRHNVGFMTVERMAELSGLKLRKACLLSYRKAMRDDLVLVEPLTYMNRSGIIFPSLVKNQDKIVVVVDNLDLPVGRLKIKRGGSSAGHNGLKSIIGAIGEDFIRVYIGISRPKEGIDIASYVLSSFSEEERKKLDKAIDEAVVAIKSIYESEDMNRVIQRANSFNA</sequence>
<proteinExistence type="inferred from homology"/>
<feature type="binding site" evidence="8">
    <location>
        <position position="104"/>
    </location>
    <ligand>
        <name>tRNA</name>
        <dbReference type="ChEBI" id="CHEBI:17843"/>
    </ligand>
</feature>
<keyword evidence="2 8" id="KW-0963">Cytoplasm</keyword>
<evidence type="ECO:0000256" key="10">
    <source>
        <dbReference type="RuleBase" id="RU004320"/>
    </source>
</evidence>
<dbReference type="GO" id="GO:0072344">
    <property type="term" value="P:rescue of stalled ribosome"/>
    <property type="evidence" value="ECO:0007669"/>
    <property type="project" value="UniProtKB-UniRule"/>
</dbReference>
<feature type="binding site" evidence="8">
    <location>
        <position position="60"/>
    </location>
    <ligand>
        <name>tRNA</name>
        <dbReference type="ChEBI" id="CHEBI:17843"/>
    </ligand>
</feature>
<dbReference type="EMBL" id="DXHU01000023">
    <property type="protein sequence ID" value="HIV99476.1"/>
    <property type="molecule type" value="Genomic_DNA"/>
</dbReference>
<dbReference type="Pfam" id="PF01195">
    <property type="entry name" value="Pept_tRNA_hydro"/>
    <property type="match status" value="1"/>
</dbReference>
<keyword evidence="4 8" id="KW-0378">Hydrolase</keyword>
<comment type="similarity">
    <text evidence="6 8 10">Belongs to the PTH family.</text>
</comment>
<dbReference type="AlphaFoldDB" id="A0A9D1PVP2"/>
<comment type="subcellular location">
    <subcellularLocation>
        <location evidence="8">Cytoplasm</location>
    </subcellularLocation>
</comment>
<evidence type="ECO:0000256" key="2">
    <source>
        <dbReference type="ARBA" id="ARBA00022490"/>
    </source>
</evidence>
<evidence type="ECO:0000256" key="6">
    <source>
        <dbReference type="ARBA" id="ARBA00038063"/>
    </source>
</evidence>
<dbReference type="GO" id="GO:0006515">
    <property type="term" value="P:protein quality control for misfolded or incompletely synthesized proteins"/>
    <property type="evidence" value="ECO:0007669"/>
    <property type="project" value="UniProtKB-UniRule"/>
</dbReference>
<dbReference type="Proteomes" id="UP000823936">
    <property type="component" value="Unassembled WGS sequence"/>
</dbReference>
<gene>
    <name evidence="8 11" type="primary">pth</name>
    <name evidence="11" type="ORF">IAB12_06855</name>
</gene>
<comment type="subunit">
    <text evidence="8">Monomer.</text>
</comment>
<dbReference type="PROSITE" id="PS01195">
    <property type="entry name" value="PEPT_TRNA_HYDROL_1"/>
    <property type="match status" value="1"/>
</dbReference>
<dbReference type="SUPFAM" id="SSF53178">
    <property type="entry name" value="Peptidyl-tRNA hydrolase-like"/>
    <property type="match status" value="1"/>
</dbReference>
<dbReference type="InterPro" id="IPR036416">
    <property type="entry name" value="Pept_tRNA_hydro_sf"/>
</dbReference>